<evidence type="ECO:0000313" key="4">
    <source>
        <dbReference type="Proteomes" id="UP000594759"/>
    </source>
</evidence>
<dbReference type="EMBL" id="CP064939">
    <property type="protein sequence ID" value="QPH41240.1"/>
    <property type="molecule type" value="Genomic_DNA"/>
</dbReference>
<gene>
    <name evidence="3" type="ORF">IZT61_08290</name>
</gene>
<keyword evidence="1" id="KW-1133">Transmembrane helix</keyword>
<feature type="domain" description="Peptidase C39" evidence="2">
    <location>
        <begin position="4"/>
        <end position="127"/>
    </location>
</feature>
<proteinExistence type="predicted"/>
<keyword evidence="1" id="KW-0812">Transmembrane</keyword>
<feature type="transmembrane region" description="Helical" evidence="1">
    <location>
        <begin position="256"/>
        <end position="276"/>
    </location>
</feature>
<feature type="transmembrane region" description="Helical" evidence="1">
    <location>
        <begin position="173"/>
        <end position="195"/>
    </location>
</feature>
<dbReference type="InterPro" id="IPR005074">
    <property type="entry name" value="Peptidase_C39"/>
</dbReference>
<keyword evidence="1" id="KW-0472">Membrane</keyword>
<dbReference type="GO" id="GO:0008233">
    <property type="term" value="F:peptidase activity"/>
    <property type="evidence" value="ECO:0007669"/>
    <property type="project" value="InterPro"/>
</dbReference>
<dbReference type="InterPro" id="IPR036249">
    <property type="entry name" value="Thioredoxin-like_sf"/>
</dbReference>
<feature type="transmembrane region" description="Helical" evidence="1">
    <location>
        <begin position="314"/>
        <end position="336"/>
    </location>
</feature>
<organism evidence="3 4">
    <name type="scientific">Pedobacter endophyticus</name>
    <dbReference type="NCBI Taxonomy" id="2789740"/>
    <lineage>
        <taxon>Bacteria</taxon>
        <taxon>Pseudomonadati</taxon>
        <taxon>Bacteroidota</taxon>
        <taxon>Sphingobacteriia</taxon>
        <taxon>Sphingobacteriales</taxon>
        <taxon>Sphingobacteriaceae</taxon>
        <taxon>Pedobacter</taxon>
    </lineage>
</organism>
<feature type="transmembrane region" description="Helical" evidence="1">
    <location>
        <begin position="283"/>
        <end position="302"/>
    </location>
</feature>
<dbReference type="GO" id="GO:0005524">
    <property type="term" value="F:ATP binding"/>
    <property type="evidence" value="ECO:0007669"/>
    <property type="project" value="InterPro"/>
</dbReference>
<dbReference type="Pfam" id="PF03412">
    <property type="entry name" value="Peptidase_C39"/>
    <property type="match status" value="1"/>
</dbReference>
<dbReference type="CDD" id="cd02972">
    <property type="entry name" value="DsbA_family"/>
    <property type="match status" value="1"/>
</dbReference>
<feature type="transmembrane region" description="Helical" evidence="1">
    <location>
        <begin position="150"/>
        <end position="167"/>
    </location>
</feature>
<dbReference type="AlphaFoldDB" id="A0A7S9Q0R2"/>
<dbReference type="RefSeq" id="WP_196100691.1">
    <property type="nucleotide sequence ID" value="NZ_CP064939.1"/>
</dbReference>
<sequence length="528" mass="60101">MNLSAKKKPNLESVTESLIKTLKVKVNNATISQALQDHPDYPSMLSIVDCLNDWSIATEVYNIKRAEYDRDDLLFPFIAHVKEEGGRFILIHNIDNNGVKFSDEKRKNAITTEEEFLNRWDGIALRAEKTEKSGEKDYNQNRLKYFFQRLVLPLGLALVLSIFYLGISRISFSWPYLLLSLVKLGALSISILLLMQSINSNNPFIQNLCTFGKKNNCNAILKSDAAKVTSWLSWSEVGFFYFSGSLLLLLVQPASIILLAWLNVLALPYIIYSIGYQYRVKNWCILCCTVQGMLALEFLIATSFDIFTLSLSSLLLSVLYLLPLTFLIPIIAWGFLKQILNNKVEIEGLKFQLNSFKYNKDLFNQALYNQPRYAIPDNIKPIFFGNNEGKDIITIVSDPFCSPCHQTHAIAKAWASEDENIKIKMLFHVAEDKSDPGAEVANYILSLNEKDSILAQNALEDWYSGQIKNFKLLNEKYPASATDQSIAVGKMQKDWCKLADITYTPTVFINGYKIPVPYKIDDLRNLLY</sequence>
<accession>A0A7S9Q0R2</accession>
<dbReference type="Gene3D" id="3.40.30.10">
    <property type="entry name" value="Glutaredoxin"/>
    <property type="match status" value="1"/>
</dbReference>
<dbReference type="SUPFAM" id="SSF52833">
    <property type="entry name" value="Thioredoxin-like"/>
    <property type="match status" value="1"/>
</dbReference>
<dbReference type="Pfam" id="PF13462">
    <property type="entry name" value="Thioredoxin_4"/>
    <property type="match status" value="1"/>
</dbReference>
<evidence type="ECO:0000259" key="2">
    <source>
        <dbReference type="PROSITE" id="PS50990"/>
    </source>
</evidence>
<dbReference type="Proteomes" id="UP000594759">
    <property type="component" value="Chromosome"/>
</dbReference>
<dbReference type="GO" id="GO:0006508">
    <property type="term" value="P:proteolysis"/>
    <property type="evidence" value="ECO:0007669"/>
    <property type="project" value="InterPro"/>
</dbReference>
<evidence type="ECO:0000313" key="3">
    <source>
        <dbReference type="EMBL" id="QPH41240.1"/>
    </source>
</evidence>
<dbReference type="PROSITE" id="PS50990">
    <property type="entry name" value="PEPTIDASE_C39"/>
    <property type="match status" value="1"/>
</dbReference>
<dbReference type="CDD" id="cd12921">
    <property type="entry name" value="VKOR_4"/>
    <property type="match status" value="1"/>
</dbReference>
<dbReference type="InterPro" id="IPR012336">
    <property type="entry name" value="Thioredoxin-like_fold"/>
</dbReference>
<protein>
    <submittedName>
        <fullName evidence="3">Thioredoxin domain-containing protein</fullName>
    </submittedName>
</protein>
<evidence type="ECO:0000256" key="1">
    <source>
        <dbReference type="SAM" id="Phobius"/>
    </source>
</evidence>
<reference evidence="3 4" key="1">
    <citation type="submission" date="2020-11" db="EMBL/GenBank/DDBJ databases">
        <title>Pedobacter endophytica, an endophytic bacteria isolated form Carex pumila.</title>
        <authorList>
            <person name="Peng Y."/>
            <person name="Jiang L."/>
            <person name="Lee J."/>
        </authorList>
    </citation>
    <scope>NUCLEOTIDE SEQUENCE [LARGE SCALE GENOMIC DNA]</scope>
    <source>
        <strain evidence="3 4">JBR3-12</strain>
    </source>
</reference>
<dbReference type="KEGG" id="pex:IZT61_08290"/>
<dbReference type="Gene3D" id="3.90.70.10">
    <property type="entry name" value="Cysteine proteinases"/>
    <property type="match status" value="1"/>
</dbReference>
<name>A0A7S9Q0R2_9SPHI</name>
<dbReference type="GO" id="GO:0016020">
    <property type="term" value="C:membrane"/>
    <property type="evidence" value="ECO:0007669"/>
    <property type="project" value="InterPro"/>
</dbReference>
<feature type="transmembrane region" description="Helical" evidence="1">
    <location>
        <begin position="231"/>
        <end position="250"/>
    </location>
</feature>
<keyword evidence="4" id="KW-1185">Reference proteome</keyword>